<dbReference type="Proteomes" id="UP001144205">
    <property type="component" value="Unassembled WGS sequence"/>
</dbReference>
<name>A0ABQ5LUC5_9RHOB</name>
<dbReference type="RefSeq" id="WP_281842622.1">
    <property type="nucleotide sequence ID" value="NZ_BROH01000007.1"/>
</dbReference>
<evidence type="ECO:0008006" key="3">
    <source>
        <dbReference type="Google" id="ProtNLM"/>
    </source>
</evidence>
<proteinExistence type="predicted"/>
<evidence type="ECO:0000313" key="2">
    <source>
        <dbReference type="Proteomes" id="UP001144205"/>
    </source>
</evidence>
<organism evidence="1 2">
    <name type="scientific">Sinisalibacter aestuarii</name>
    <dbReference type="NCBI Taxonomy" id="2949426"/>
    <lineage>
        <taxon>Bacteria</taxon>
        <taxon>Pseudomonadati</taxon>
        <taxon>Pseudomonadota</taxon>
        <taxon>Alphaproteobacteria</taxon>
        <taxon>Rhodobacterales</taxon>
        <taxon>Roseobacteraceae</taxon>
        <taxon>Sinisalibacter</taxon>
    </lineage>
</organism>
<keyword evidence="2" id="KW-1185">Reference proteome</keyword>
<dbReference type="Gene3D" id="3.40.50.300">
    <property type="entry name" value="P-loop containing nucleotide triphosphate hydrolases"/>
    <property type="match status" value="1"/>
</dbReference>
<gene>
    <name evidence="1" type="ORF">STA1M1_24520</name>
</gene>
<comment type="caution">
    <text evidence="1">The sequence shown here is derived from an EMBL/GenBank/DDBJ whole genome shotgun (WGS) entry which is preliminary data.</text>
</comment>
<sequence length="211" mass="23384">MIPDGLRVINLGLPKSGTTTLGKALDKAGFRVADYRLRQRKDNRRGFVGLALYRGYYETGDPLHFLSDYDALSEINVLRKKRNAWPQTDWGLIEAIRMLHPGARFLLSSRPPEDHAASMRRWSDLGTGRMPNSSIPGLPMGFGAKPGELERWIEGHTAFCRHVFAGAEDFLEYDVADPKARAKLAGFLGVDLPWWGKANANPASGGETSES</sequence>
<dbReference type="Pfam" id="PF17784">
    <property type="entry name" value="Sulfotransfer_4"/>
    <property type="match status" value="1"/>
</dbReference>
<protein>
    <recommendedName>
        <fullName evidence="3">Sulfotransferase family protein</fullName>
    </recommendedName>
</protein>
<accession>A0ABQ5LUC5</accession>
<dbReference type="EMBL" id="BROH01000007">
    <property type="protein sequence ID" value="GKY88583.1"/>
    <property type="molecule type" value="Genomic_DNA"/>
</dbReference>
<dbReference type="PANTHER" id="PTHR36978:SF4">
    <property type="entry name" value="P-LOOP CONTAINING NUCLEOSIDE TRIPHOSPHATE HYDROLASE PROTEIN"/>
    <property type="match status" value="1"/>
</dbReference>
<dbReference type="SUPFAM" id="SSF52540">
    <property type="entry name" value="P-loop containing nucleoside triphosphate hydrolases"/>
    <property type="match status" value="1"/>
</dbReference>
<dbReference type="InterPro" id="IPR040632">
    <property type="entry name" value="Sulfotransfer_4"/>
</dbReference>
<reference evidence="1" key="1">
    <citation type="journal article" date="2023" name="Int. J. Syst. Evol. Microbiol.">
        <title>Sinisalibacter aestuarii sp. nov., isolated from estuarine sediment of the Arakawa River.</title>
        <authorList>
            <person name="Arafat S.T."/>
            <person name="Hirano S."/>
            <person name="Sato A."/>
            <person name="Takeuchi K."/>
            <person name="Yasuda T."/>
            <person name="Terahara T."/>
            <person name="Hamada M."/>
            <person name="Kobayashi T."/>
        </authorList>
    </citation>
    <scope>NUCLEOTIDE SEQUENCE</scope>
    <source>
        <strain evidence="1">B-399</strain>
    </source>
</reference>
<dbReference type="PANTHER" id="PTHR36978">
    <property type="entry name" value="P-LOOP CONTAINING NUCLEOTIDE TRIPHOSPHATE HYDROLASE"/>
    <property type="match status" value="1"/>
</dbReference>
<dbReference type="InterPro" id="IPR027417">
    <property type="entry name" value="P-loop_NTPase"/>
</dbReference>
<evidence type="ECO:0000313" key="1">
    <source>
        <dbReference type="EMBL" id="GKY88583.1"/>
    </source>
</evidence>